<dbReference type="Proteomes" id="UP001141259">
    <property type="component" value="Unassembled WGS sequence"/>
</dbReference>
<evidence type="ECO:0000256" key="1">
    <source>
        <dbReference type="SAM" id="MobiDB-lite"/>
    </source>
</evidence>
<name>A0A9X3AFZ9_9PSEU</name>
<organism evidence="2 3">
    <name type="scientific">Umezawaea endophytica</name>
    <dbReference type="NCBI Taxonomy" id="1654476"/>
    <lineage>
        <taxon>Bacteria</taxon>
        <taxon>Bacillati</taxon>
        <taxon>Actinomycetota</taxon>
        <taxon>Actinomycetes</taxon>
        <taxon>Pseudonocardiales</taxon>
        <taxon>Pseudonocardiaceae</taxon>
        <taxon>Umezawaea</taxon>
    </lineage>
</organism>
<accession>A0A9X3AFZ9</accession>
<evidence type="ECO:0000313" key="2">
    <source>
        <dbReference type="EMBL" id="MCS7477840.1"/>
    </source>
</evidence>
<protein>
    <submittedName>
        <fullName evidence="2">UbiA family prenyltransferase</fullName>
    </submittedName>
</protein>
<dbReference type="AlphaFoldDB" id="A0A9X3AFZ9"/>
<sequence length="36" mass="3792">MSRTPRRPIAATGPGRVTPPAAHGRTVEVDPSPAER</sequence>
<evidence type="ECO:0000313" key="3">
    <source>
        <dbReference type="Proteomes" id="UP001141259"/>
    </source>
</evidence>
<dbReference type="RefSeq" id="WP_259623349.1">
    <property type="nucleotide sequence ID" value="NZ_JANYMP010000005.1"/>
</dbReference>
<comment type="caution">
    <text evidence="2">The sequence shown here is derived from an EMBL/GenBank/DDBJ whole genome shotgun (WGS) entry which is preliminary data.</text>
</comment>
<reference evidence="2" key="1">
    <citation type="submission" date="2022-08" db="EMBL/GenBank/DDBJ databases">
        <authorList>
            <person name="Tistechok S."/>
            <person name="Samborskyy M."/>
            <person name="Roman I."/>
        </authorList>
    </citation>
    <scope>NUCLEOTIDE SEQUENCE</scope>
    <source>
        <strain evidence="2">DSM 103496</strain>
    </source>
</reference>
<keyword evidence="3" id="KW-1185">Reference proteome</keyword>
<feature type="compositionally biased region" description="Basic and acidic residues" evidence="1">
    <location>
        <begin position="25"/>
        <end position="36"/>
    </location>
</feature>
<dbReference type="EMBL" id="JANYMP010000005">
    <property type="protein sequence ID" value="MCS7477840.1"/>
    <property type="molecule type" value="Genomic_DNA"/>
</dbReference>
<gene>
    <name evidence="2" type="ORF">NZH93_13325</name>
</gene>
<proteinExistence type="predicted"/>
<feature type="region of interest" description="Disordered" evidence="1">
    <location>
        <begin position="1"/>
        <end position="36"/>
    </location>
</feature>